<protein>
    <submittedName>
        <fullName evidence="3">Uncharacterized protein</fullName>
    </submittedName>
</protein>
<sequence>MAVLLEYPGLAEHTYLVLWVILAIANGVDNSPVGSHNGIEGPFPPAAQLVDRAVYHRFKRSPDEEAFPAPYSSEIPDEINSQLEDDTQINSQYDSSESSTSKEIEKESDPLDEQAKSKQNSKQQKYIPSFFKNFNSNKVNTETRYLATNESQNEKQKPSMYSPQGYGLKQNGPNKKETKLNTSYSDYILKGDTTNLNIPGRYSGLNKKVKLDTDVGGEVMNITKAVKPNTTLVMSDQPAEEGSETPQNVTVTDLSDDESLDVLSSNITDTYGDTSNTTSADGRTMPASEGLDILMISGITVGTAVLLALMAGGGFVVYRHRMWNKPQTLSDKCSNADSSGYIDDSTLRENSEEMYSLDNDSFLNSLEAMTIQNYWTDNVKHTKL</sequence>
<organism evidence="3">
    <name type="scientific">Cuerna arida</name>
    <dbReference type="NCBI Taxonomy" id="1464854"/>
    <lineage>
        <taxon>Eukaryota</taxon>
        <taxon>Metazoa</taxon>
        <taxon>Ecdysozoa</taxon>
        <taxon>Arthropoda</taxon>
        <taxon>Hexapoda</taxon>
        <taxon>Insecta</taxon>
        <taxon>Pterygota</taxon>
        <taxon>Neoptera</taxon>
        <taxon>Paraneoptera</taxon>
        <taxon>Hemiptera</taxon>
        <taxon>Auchenorrhyncha</taxon>
        <taxon>Membracoidea</taxon>
        <taxon>Cicadellidae</taxon>
        <taxon>Cicadellinae</taxon>
        <taxon>Proconiini</taxon>
        <taxon>Cuerna</taxon>
    </lineage>
</organism>
<gene>
    <name evidence="3" type="ORF">g.13817</name>
</gene>
<feature type="region of interest" description="Disordered" evidence="1">
    <location>
        <begin position="148"/>
        <end position="178"/>
    </location>
</feature>
<dbReference type="EMBL" id="GECZ01023424">
    <property type="protein sequence ID" value="JAS46345.1"/>
    <property type="molecule type" value="Transcribed_RNA"/>
</dbReference>
<feature type="transmembrane region" description="Helical" evidence="2">
    <location>
        <begin position="293"/>
        <end position="318"/>
    </location>
</feature>
<accession>A0A1B6F809</accession>
<name>A0A1B6F809_9HEMI</name>
<evidence type="ECO:0000313" key="3">
    <source>
        <dbReference type="EMBL" id="JAS46345.1"/>
    </source>
</evidence>
<dbReference type="AlphaFoldDB" id="A0A1B6F809"/>
<keyword evidence="2" id="KW-1133">Transmembrane helix</keyword>
<keyword evidence="2" id="KW-0812">Transmembrane</keyword>
<feature type="compositionally biased region" description="Low complexity" evidence="1">
    <location>
        <begin position="117"/>
        <end position="133"/>
    </location>
</feature>
<evidence type="ECO:0000256" key="1">
    <source>
        <dbReference type="SAM" id="MobiDB-lite"/>
    </source>
</evidence>
<feature type="region of interest" description="Disordered" evidence="1">
    <location>
        <begin position="90"/>
        <end position="133"/>
    </location>
</feature>
<feature type="compositionally biased region" description="Basic and acidic residues" evidence="1">
    <location>
        <begin position="100"/>
        <end position="116"/>
    </location>
</feature>
<keyword evidence="2" id="KW-0472">Membrane</keyword>
<reference evidence="3" key="1">
    <citation type="submission" date="2015-11" db="EMBL/GenBank/DDBJ databases">
        <title>De novo transcriptome assembly of four potential Pierce s Disease insect vectors from Arizona vineyards.</title>
        <authorList>
            <person name="Tassone E.E."/>
        </authorList>
    </citation>
    <scope>NUCLEOTIDE SEQUENCE</scope>
</reference>
<evidence type="ECO:0000256" key="2">
    <source>
        <dbReference type="SAM" id="Phobius"/>
    </source>
</evidence>
<proteinExistence type="predicted"/>